<dbReference type="Proteomes" id="UP000215043">
    <property type="component" value="Chromosome"/>
</dbReference>
<name>A0A099D553_9ACTN</name>
<dbReference type="EMBL" id="JPMV01000025">
    <property type="protein sequence ID" value="KGI80942.1"/>
    <property type="molecule type" value="Genomic_DNA"/>
</dbReference>
<evidence type="ECO:0000313" key="2">
    <source>
        <dbReference type="EMBL" id="ASU79437.1"/>
    </source>
</evidence>
<evidence type="ECO:0000313" key="3">
    <source>
        <dbReference type="EMBL" id="KGI80942.1"/>
    </source>
</evidence>
<dbReference type="Pfam" id="PF01425">
    <property type="entry name" value="Amidase"/>
    <property type="match status" value="1"/>
</dbReference>
<evidence type="ECO:0000313" key="5">
    <source>
        <dbReference type="Proteomes" id="UP000215043"/>
    </source>
</evidence>
<dbReference type="InterPro" id="IPR000120">
    <property type="entry name" value="Amidase"/>
</dbReference>
<dbReference type="InterPro" id="IPR020556">
    <property type="entry name" value="Amidase_CS"/>
</dbReference>
<dbReference type="AlphaFoldDB" id="A0A099D553"/>
<dbReference type="EMBL" id="CP022752">
    <property type="protein sequence ID" value="ASU79437.1"/>
    <property type="molecule type" value="Genomic_DNA"/>
</dbReference>
<reference evidence="3 4" key="1">
    <citation type="journal article" date="2014" name="PLoS ONE">
        <title>Identification and Characterization of a New Erythromycin Biosynthetic Gene Cluster in Actinopolyspora erythraea YIM90600, a Novel Erythronolide-Producing Halophilic Actinomycete Isolated from Salt Field.</title>
        <authorList>
            <person name="Chen D."/>
            <person name="Feng J."/>
            <person name="Huang L."/>
            <person name="Zhang Q."/>
            <person name="Wu J."/>
            <person name="Zhu X."/>
            <person name="Duan Y."/>
            <person name="Xu Z."/>
        </authorList>
    </citation>
    <scope>NUCLEOTIDE SEQUENCE [LARGE SCALE GENOMIC DNA]</scope>
    <source>
        <strain evidence="3 4">YIM90600</strain>
    </source>
</reference>
<dbReference type="Proteomes" id="UP000029737">
    <property type="component" value="Unassembled WGS sequence"/>
</dbReference>
<dbReference type="Gene3D" id="3.90.1300.10">
    <property type="entry name" value="Amidase signature (AS) domain"/>
    <property type="match status" value="1"/>
</dbReference>
<reference evidence="2 5" key="2">
    <citation type="submission" date="2017-08" db="EMBL/GenBank/DDBJ databases">
        <title>The complete genome sequence of moderately halophilic actinomycete Actinopolyspora erythraea YIM 90600, the producer of novel erythromycin, novel actinopolysporins A-C and tubercidin.</title>
        <authorList>
            <person name="Yin M."/>
            <person name="Tang S."/>
        </authorList>
    </citation>
    <scope>NUCLEOTIDE SEQUENCE [LARGE SCALE GENOMIC DNA]</scope>
    <source>
        <strain evidence="2 5">YIM 90600</strain>
    </source>
</reference>
<dbReference type="PANTHER" id="PTHR11895:SF76">
    <property type="entry name" value="INDOLEACETAMIDE HYDROLASE"/>
    <property type="match status" value="1"/>
</dbReference>
<protein>
    <submittedName>
        <fullName evidence="2">Amidase</fullName>
    </submittedName>
</protein>
<dbReference type="PROSITE" id="PS00571">
    <property type="entry name" value="AMIDASES"/>
    <property type="match status" value="1"/>
</dbReference>
<evidence type="ECO:0000259" key="1">
    <source>
        <dbReference type="Pfam" id="PF01425"/>
    </source>
</evidence>
<dbReference type="PANTHER" id="PTHR11895">
    <property type="entry name" value="TRANSAMIDASE"/>
    <property type="match status" value="1"/>
</dbReference>
<proteinExistence type="predicted"/>
<dbReference type="RefSeq" id="WP_043574465.1">
    <property type="nucleotide sequence ID" value="NZ_CP022752.1"/>
</dbReference>
<keyword evidence="4" id="KW-1185">Reference proteome</keyword>
<sequence length="462" mass="49065">MSICEMSATALRAALRRRELSAREVLEAHLARIEERNPGINAIVTLTEERARREASEADRRLARGEPVGALHGLPMAHKDTHLTEGVRTTFGSPAMREHVPAEDELLVARLRAAGSICLGKTNAPEFGAGSHTFNPVFGVTRNPHDPSRSAGGSSGGAAAALASGMQPLADGSDMGGSLRNPASFCGVVGLRPSPGLVPSYPNPTPWSPLSTQGPMARTVADVALLLSVMAGADERAPLSAHQPASTSAGELDRDLRGLRIGWSADLGGSIPVESEVAEVVRAAAERFAELGCRVEEACPDFTGADETFRTLRAWQFELSLGRLLDESPELVKPSLAANIEEGRKLSGPDLGRAAVTQAELYHRARVFFGDHDVLLLPVSQLPPFDAELEYPREVAGVAGRDYLDWMASCSYVSVLGHPALSVPAGSTADGLPVGVQLVGRYREDFELLRVAHAFERAADGN</sequence>
<dbReference type="InterPro" id="IPR023631">
    <property type="entry name" value="Amidase_dom"/>
</dbReference>
<organism evidence="2 5">
    <name type="scientific">Actinopolyspora erythraea</name>
    <dbReference type="NCBI Taxonomy" id="414996"/>
    <lineage>
        <taxon>Bacteria</taxon>
        <taxon>Bacillati</taxon>
        <taxon>Actinomycetota</taxon>
        <taxon>Actinomycetes</taxon>
        <taxon>Actinopolysporales</taxon>
        <taxon>Actinopolysporaceae</taxon>
        <taxon>Actinopolyspora</taxon>
    </lineage>
</organism>
<accession>A0A099D553</accession>
<dbReference type="GO" id="GO:0003824">
    <property type="term" value="F:catalytic activity"/>
    <property type="evidence" value="ECO:0007669"/>
    <property type="project" value="InterPro"/>
</dbReference>
<dbReference type="OrthoDB" id="5175573at2"/>
<dbReference type="KEGG" id="aey:CDG81_15400"/>
<dbReference type="HOGENOM" id="CLU_009600_0_4_11"/>
<dbReference type="NCBIfam" id="NF005686">
    <property type="entry name" value="PRK07486.1"/>
    <property type="match status" value="1"/>
</dbReference>
<dbReference type="InterPro" id="IPR036928">
    <property type="entry name" value="AS_sf"/>
</dbReference>
<evidence type="ECO:0000313" key="4">
    <source>
        <dbReference type="Proteomes" id="UP000029737"/>
    </source>
</evidence>
<dbReference type="eggNOG" id="COG0154">
    <property type="taxonomic scope" value="Bacteria"/>
</dbReference>
<feature type="domain" description="Amidase" evidence="1">
    <location>
        <begin position="24"/>
        <end position="449"/>
    </location>
</feature>
<dbReference type="SUPFAM" id="SSF75304">
    <property type="entry name" value="Amidase signature (AS) enzymes"/>
    <property type="match status" value="1"/>
</dbReference>
<gene>
    <name evidence="2" type="ORF">CDG81_15400</name>
    <name evidence="3" type="ORF">IL38_14355</name>
</gene>